<dbReference type="EMBL" id="BAAATA010000004">
    <property type="protein sequence ID" value="GAA2475392.1"/>
    <property type="molecule type" value="Genomic_DNA"/>
</dbReference>
<keyword evidence="1" id="KW-0472">Membrane</keyword>
<feature type="transmembrane region" description="Helical" evidence="1">
    <location>
        <begin position="35"/>
        <end position="54"/>
    </location>
</feature>
<feature type="transmembrane region" description="Helical" evidence="1">
    <location>
        <begin position="66"/>
        <end position="87"/>
    </location>
</feature>
<evidence type="ECO:0000313" key="4">
    <source>
        <dbReference type="Proteomes" id="UP001501358"/>
    </source>
</evidence>
<evidence type="ECO:0000259" key="2">
    <source>
        <dbReference type="Pfam" id="PF07885"/>
    </source>
</evidence>
<keyword evidence="4" id="KW-1185">Reference proteome</keyword>
<dbReference type="Proteomes" id="UP001501358">
    <property type="component" value="Unassembled WGS sequence"/>
</dbReference>
<organism evidence="3 4">
    <name type="scientific">Streptomyces thermolineatus</name>
    <dbReference type="NCBI Taxonomy" id="44033"/>
    <lineage>
        <taxon>Bacteria</taxon>
        <taxon>Bacillati</taxon>
        <taxon>Actinomycetota</taxon>
        <taxon>Actinomycetes</taxon>
        <taxon>Kitasatosporales</taxon>
        <taxon>Streptomycetaceae</taxon>
        <taxon>Streptomyces</taxon>
    </lineage>
</organism>
<sequence>MPLVVAVRPAVTTAGLVAAYYLLPMDSGFTDEAAVGLVLGLLGVLALFFWHIRAIRHSAYPKLRGVEALSTTVAFFVLLFSTVYHLLELAEPGSFNEFLTRTDSLYFTLTVFSTTGFGDITARSQPARLMVAVQMVVGLLLVGVAARVLVNTVQGAVRRREGDGEDGTGGGGS</sequence>
<feature type="domain" description="Potassium channel" evidence="2">
    <location>
        <begin position="73"/>
        <end position="153"/>
    </location>
</feature>
<dbReference type="Pfam" id="PF07885">
    <property type="entry name" value="Ion_trans_2"/>
    <property type="match status" value="1"/>
</dbReference>
<evidence type="ECO:0000313" key="3">
    <source>
        <dbReference type="EMBL" id="GAA2475392.1"/>
    </source>
</evidence>
<keyword evidence="1" id="KW-1133">Transmembrane helix</keyword>
<proteinExistence type="predicted"/>
<protein>
    <recommendedName>
        <fullName evidence="2">Potassium channel domain-containing protein</fullName>
    </recommendedName>
</protein>
<feature type="transmembrane region" description="Helical" evidence="1">
    <location>
        <begin position="129"/>
        <end position="150"/>
    </location>
</feature>
<accession>A0ABP5Y5J7</accession>
<name>A0ABP5Y5J7_9ACTN</name>
<comment type="caution">
    <text evidence="3">The sequence shown here is derived from an EMBL/GenBank/DDBJ whole genome shotgun (WGS) entry which is preliminary data.</text>
</comment>
<keyword evidence="1" id="KW-0812">Transmembrane</keyword>
<dbReference type="RefSeq" id="WP_344381839.1">
    <property type="nucleotide sequence ID" value="NZ_BAAATA010000004.1"/>
</dbReference>
<dbReference type="SUPFAM" id="SSF81324">
    <property type="entry name" value="Voltage-gated potassium channels"/>
    <property type="match status" value="1"/>
</dbReference>
<evidence type="ECO:0000256" key="1">
    <source>
        <dbReference type="SAM" id="Phobius"/>
    </source>
</evidence>
<gene>
    <name evidence="3" type="ORF">GCM10010406_09340</name>
</gene>
<dbReference type="Gene3D" id="1.10.287.70">
    <property type="match status" value="1"/>
</dbReference>
<reference evidence="4" key="1">
    <citation type="journal article" date="2019" name="Int. J. Syst. Evol. Microbiol.">
        <title>The Global Catalogue of Microorganisms (GCM) 10K type strain sequencing project: providing services to taxonomists for standard genome sequencing and annotation.</title>
        <authorList>
            <consortium name="The Broad Institute Genomics Platform"/>
            <consortium name="The Broad Institute Genome Sequencing Center for Infectious Disease"/>
            <person name="Wu L."/>
            <person name="Ma J."/>
        </authorList>
    </citation>
    <scope>NUCLEOTIDE SEQUENCE [LARGE SCALE GENOMIC DNA]</scope>
    <source>
        <strain evidence="4">JCM 6307</strain>
    </source>
</reference>
<dbReference type="InterPro" id="IPR013099">
    <property type="entry name" value="K_chnl_dom"/>
</dbReference>